<keyword evidence="1" id="KW-0805">Transcription regulation</keyword>
<keyword evidence="5" id="KW-0812">Transmembrane</keyword>
<gene>
    <name evidence="8" type="ORF">ACFO3O_18325</name>
</gene>
<dbReference type="Proteomes" id="UP001596043">
    <property type="component" value="Unassembled WGS sequence"/>
</dbReference>
<dbReference type="Gene3D" id="1.10.10.60">
    <property type="entry name" value="Homeodomain-like"/>
    <property type="match status" value="2"/>
</dbReference>
<evidence type="ECO:0000313" key="9">
    <source>
        <dbReference type="Proteomes" id="UP001596043"/>
    </source>
</evidence>
<keyword evidence="9" id="KW-1185">Reference proteome</keyword>
<proteinExistence type="predicted"/>
<evidence type="ECO:0000259" key="7">
    <source>
        <dbReference type="PROSITE" id="PS01124"/>
    </source>
</evidence>
<dbReference type="InterPro" id="IPR019734">
    <property type="entry name" value="TPR_rpt"/>
</dbReference>
<dbReference type="Gene3D" id="1.25.40.10">
    <property type="entry name" value="Tetratricopeptide repeat domain"/>
    <property type="match status" value="2"/>
</dbReference>
<keyword evidence="6" id="KW-0732">Signal</keyword>
<organism evidence="8 9">
    <name type="scientific">Dokdonia ponticola</name>
    <dbReference type="NCBI Taxonomy" id="2041041"/>
    <lineage>
        <taxon>Bacteria</taxon>
        <taxon>Pseudomonadati</taxon>
        <taxon>Bacteroidota</taxon>
        <taxon>Flavobacteriia</taxon>
        <taxon>Flavobacteriales</taxon>
        <taxon>Flavobacteriaceae</taxon>
        <taxon>Dokdonia</taxon>
    </lineage>
</organism>
<feature type="repeat" description="TPR" evidence="4">
    <location>
        <begin position="117"/>
        <end position="150"/>
    </location>
</feature>
<evidence type="ECO:0000256" key="3">
    <source>
        <dbReference type="ARBA" id="ARBA00023163"/>
    </source>
</evidence>
<evidence type="ECO:0000256" key="2">
    <source>
        <dbReference type="ARBA" id="ARBA00023125"/>
    </source>
</evidence>
<feature type="domain" description="HTH araC/xylS-type" evidence="7">
    <location>
        <begin position="464"/>
        <end position="566"/>
    </location>
</feature>
<keyword evidence="3" id="KW-0804">Transcription</keyword>
<reference evidence="9" key="1">
    <citation type="journal article" date="2019" name="Int. J. Syst. Evol. Microbiol.">
        <title>The Global Catalogue of Microorganisms (GCM) 10K type strain sequencing project: providing services to taxonomists for standard genome sequencing and annotation.</title>
        <authorList>
            <consortium name="The Broad Institute Genomics Platform"/>
            <consortium name="The Broad Institute Genome Sequencing Center for Infectious Disease"/>
            <person name="Wu L."/>
            <person name="Ma J."/>
        </authorList>
    </citation>
    <scope>NUCLEOTIDE SEQUENCE [LARGE SCALE GENOMIC DNA]</scope>
    <source>
        <strain evidence="9">YJ-61-S</strain>
    </source>
</reference>
<evidence type="ECO:0000256" key="6">
    <source>
        <dbReference type="SAM" id="SignalP"/>
    </source>
</evidence>
<dbReference type="EMBL" id="JBHSFV010000013">
    <property type="protein sequence ID" value="MFC4635873.1"/>
    <property type="molecule type" value="Genomic_DNA"/>
</dbReference>
<dbReference type="PROSITE" id="PS50005">
    <property type="entry name" value="TPR"/>
    <property type="match status" value="1"/>
</dbReference>
<dbReference type="PANTHER" id="PTHR43280:SF34">
    <property type="entry name" value="ARAC-FAMILY TRANSCRIPTIONAL REGULATOR"/>
    <property type="match status" value="1"/>
</dbReference>
<keyword evidence="4" id="KW-0802">TPR repeat</keyword>
<evidence type="ECO:0000313" key="8">
    <source>
        <dbReference type="EMBL" id="MFC4635873.1"/>
    </source>
</evidence>
<dbReference type="SMART" id="SM00342">
    <property type="entry name" value="HTH_ARAC"/>
    <property type="match status" value="1"/>
</dbReference>
<keyword evidence="5" id="KW-0472">Membrane</keyword>
<feature type="signal peptide" evidence="6">
    <location>
        <begin position="1"/>
        <end position="26"/>
    </location>
</feature>
<dbReference type="RefSeq" id="WP_379981522.1">
    <property type="nucleotide sequence ID" value="NZ_JBHSFV010000013.1"/>
</dbReference>
<name>A0ABV9I104_9FLAO</name>
<dbReference type="SUPFAM" id="SSF46689">
    <property type="entry name" value="Homeodomain-like"/>
    <property type="match status" value="1"/>
</dbReference>
<dbReference type="SMART" id="SM00028">
    <property type="entry name" value="TPR"/>
    <property type="match status" value="2"/>
</dbReference>
<dbReference type="Pfam" id="PF12833">
    <property type="entry name" value="HTH_18"/>
    <property type="match status" value="1"/>
</dbReference>
<feature type="chain" id="PRO_5047106966" evidence="6">
    <location>
        <begin position="27"/>
        <end position="573"/>
    </location>
</feature>
<keyword evidence="5" id="KW-1133">Transmembrane helix</keyword>
<comment type="caution">
    <text evidence="8">The sequence shown here is derived from an EMBL/GenBank/DDBJ whole genome shotgun (WGS) entry which is preliminary data.</text>
</comment>
<evidence type="ECO:0000256" key="4">
    <source>
        <dbReference type="PROSITE-ProRule" id="PRU00339"/>
    </source>
</evidence>
<dbReference type="InterPro" id="IPR018060">
    <property type="entry name" value="HTH_AraC"/>
</dbReference>
<dbReference type="InterPro" id="IPR009057">
    <property type="entry name" value="Homeodomain-like_sf"/>
</dbReference>
<evidence type="ECO:0000256" key="5">
    <source>
        <dbReference type="SAM" id="Phobius"/>
    </source>
</evidence>
<sequence>MVTPLKTIKWFSKIICFLCISNVCVAQKSNDFKIPDSLADKSYTYLFGQFRKNYTDTITSLLYLKTSLAKATKEDDKLKKAITLNTLSAYEEDKVEKIALIKQAVLESEGLENIELIPVYTNVGGIYHDYYEYASALTYYLKALELSEKFNIEEYRYIILTDIAKVKEGIGKHDEALTLYRKCLNYGNTKYPNDTIRRITNVINIAESLRNNKKYDSASYYYNTIVNIAYQKLPSYGRILSINEGINQYYQKKYLDAEKLLTKGASKLEMNPESQTYYIVSQIYQGKLQQLQYNNKEKAKAYYLKVDSIQTATGLIIPEISTAYDFLISYYKDKGDFKKQLDITNKFLKLKTVISSRHIQTTDRLYAEFDTPQLLKNKQALINKLENKTNTTTIYLGLLILGFLFLFIMQYTRYKKHKKRYNTIISNLNKKEKETPVIEDKITPTPVQKLNIDEAVITSVLKKLKTFETKKEFLQTDINISILAKKCNTNTKYLSKIINIHKGKSFINYINDHRIDYILKELKENSTLQLYTIKSISEEAGFNTAESFATAFKKKTGIKPSYYIRNLKNEPII</sequence>
<protein>
    <submittedName>
        <fullName evidence="8">Helix-turn-helix domain-containing protein</fullName>
    </submittedName>
</protein>
<dbReference type="PROSITE" id="PS01124">
    <property type="entry name" value="HTH_ARAC_FAMILY_2"/>
    <property type="match status" value="1"/>
</dbReference>
<feature type="transmembrane region" description="Helical" evidence="5">
    <location>
        <begin position="394"/>
        <end position="412"/>
    </location>
</feature>
<dbReference type="SUPFAM" id="SSF48452">
    <property type="entry name" value="TPR-like"/>
    <property type="match status" value="1"/>
</dbReference>
<accession>A0ABV9I104</accession>
<evidence type="ECO:0000256" key="1">
    <source>
        <dbReference type="ARBA" id="ARBA00023015"/>
    </source>
</evidence>
<keyword evidence="2" id="KW-0238">DNA-binding</keyword>
<dbReference type="PANTHER" id="PTHR43280">
    <property type="entry name" value="ARAC-FAMILY TRANSCRIPTIONAL REGULATOR"/>
    <property type="match status" value="1"/>
</dbReference>
<dbReference type="InterPro" id="IPR011990">
    <property type="entry name" value="TPR-like_helical_dom_sf"/>
</dbReference>